<name>A0A814QWV1_9BILA</name>
<evidence type="ECO:0000256" key="7">
    <source>
        <dbReference type="ARBA" id="ARBA00022989"/>
    </source>
</evidence>
<dbReference type="InterPro" id="IPR002659">
    <property type="entry name" value="Glyco_trans_31"/>
</dbReference>
<dbReference type="PANTHER" id="PTHR23033">
    <property type="entry name" value="BETA1,3-GALACTOSYLTRANSFERASE"/>
    <property type="match status" value="1"/>
</dbReference>
<protein>
    <submittedName>
        <fullName evidence="11">Uncharacterized protein</fullName>
    </submittedName>
</protein>
<evidence type="ECO:0000256" key="1">
    <source>
        <dbReference type="ARBA" id="ARBA00004323"/>
    </source>
</evidence>
<keyword evidence="6" id="KW-0735">Signal-anchor</keyword>
<dbReference type="AlphaFoldDB" id="A0A814QWV1"/>
<dbReference type="GO" id="GO:0016758">
    <property type="term" value="F:hexosyltransferase activity"/>
    <property type="evidence" value="ECO:0007669"/>
    <property type="project" value="InterPro"/>
</dbReference>
<evidence type="ECO:0000256" key="8">
    <source>
        <dbReference type="ARBA" id="ARBA00023034"/>
    </source>
</evidence>
<keyword evidence="12" id="KW-1185">Reference proteome</keyword>
<keyword evidence="7 10" id="KW-1133">Transmembrane helix</keyword>
<reference evidence="11" key="1">
    <citation type="submission" date="2021-02" db="EMBL/GenBank/DDBJ databases">
        <authorList>
            <person name="Nowell W R."/>
        </authorList>
    </citation>
    <scope>NUCLEOTIDE SEQUENCE</scope>
    <source>
        <strain evidence="11">Ploen Becks lab</strain>
    </source>
</reference>
<dbReference type="GO" id="GO:0000139">
    <property type="term" value="C:Golgi membrane"/>
    <property type="evidence" value="ECO:0007669"/>
    <property type="project" value="UniProtKB-SubCell"/>
</dbReference>
<gene>
    <name evidence="11" type="ORF">OXX778_LOCUS22232</name>
</gene>
<dbReference type="Pfam" id="PF01762">
    <property type="entry name" value="Galactosyl_T"/>
    <property type="match status" value="1"/>
</dbReference>
<evidence type="ECO:0000256" key="3">
    <source>
        <dbReference type="ARBA" id="ARBA00022676"/>
    </source>
</evidence>
<dbReference type="InterPro" id="IPR026050">
    <property type="entry name" value="C1GALT1/C1GALT1_chp1"/>
</dbReference>
<evidence type="ECO:0000313" key="11">
    <source>
        <dbReference type="EMBL" id="CAF1125383.1"/>
    </source>
</evidence>
<evidence type="ECO:0000313" key="12">
    <source>
        <dbReference type="Proteomes" id="UP000663879"/>
    </source>
</evidence>
<keyword evidence="3" id="KW-0328">Glycosyltransferase</keyword>
<evidence type="ECO:0000256" key="5">
    <source>
        <dbReference type="ARBA" id="ARBA00022692"/>
    </source>
</evidence>
<accession>A0A814QWV1</accession>
<evidence type="ECO:0000256" key="10">
    <source>
        <dbReference type="SAM" id="Phobius"/>
    </source>
</evidence>
<sequence>MLNRRFQSILYFSIISLSIYIFLYNQSKHSISKNYTKQADVKPSVFCLIKTHPNNIKINKSLIVYKIWAHKCDNYRFITLIPNNLEPIKKKDVLEVYDQFYMIQPSFMQAESHGNLTLKMYYSMLYVYRSFPSYDWYYISDDDAYVNIKNLKTFLKDKPKYESITYGYNFKIIVKDGYHSGGPGYVLSNGAFMTICKKMDKNINNCPNSGIDDVDISQCIRNYNGKMGQSRDELGRERFLPMGLMDTFTGRNTDWLKGYGEHPPQKGLNCCSDSLIGVHYMNSRDAFRLDLSIETQRNNLKLYDEMFGLSKPITFKNILKNYLLLQDLESDTNDFNFTGNF</sequence>
<dbReference type="Proteomes" id="UP000663879">
    <property type="component" value="Unassembled WGS sequence"/>
</dbReference>
<keyword evidence="9 10" id="KW-0472">Membrane</keyword>
<dbReference type="Gene3D" id="3.90.550.50">
    <property type="match status" value="1"/>
</dbReference>
<comment type="subcellular location">
    <subcellularLocation>
        <location evidence="1">Golgi apparatus membrane</location>
        <topology evidence="1">Single-pass type II membrane protein</topology>
    </subcellularLocation>
</comment>
<evidence type="ECO:0000256" key="2">
    <source>
        <dbReference type="ARBA" id="ARBA00006462"/>
    </source>
</evidence>
<organism evidence="11 12">
    <name type="scientific">Brachionus calyciflorus</name>
    <dbReference type="NCBI Taxonomy" id="104777"/>
    <lineage>
        <taxon>Eukaryota</taxon>
        <taxon>Metazoa</taxon>
        <taxon>Spiralia</taxon>
        <taxon>Gnathifera</taxon>
        <taxon>Rotifera</taxon>
        <taxon>Eurotatoria</taxon>
        <taxon>Monogononta</taxon>
        <taxon>Pseudotrocha</taxon>
        <taxon>Ploima</taxon>
        <taxon>Brachionidae</taxon>
        <taxon>Brachionus</taxon>
    </lineage>
</organism>
<feature type="transmembrane region" description="Helical" evidence="10">
    <location>
        <begin position="6"/>
        <end position="24"/>
    </location>
</feature>
<keyword evidence="8" id="KW-0333">Golgi apparatus</keyword>
<dbReference type="OrthoDB" id="414175at2759"/>
<evidence type="ECO:0000256" key="6">
    <source>
        <dbReference type="ARBA" id="ARBA00022968"/>
    </source>
</evidence>
<evidence type="ECO:0000256" key="9">
    <source>
        <dbReference type="ARBA" id="ARBA00023136"/>
    </source>
</evidence>
<comment type="caution">
    <text evidence="11">The sequence shown here is derived from an EMBL/GenBank/DDBJ whole genome shotgun (WGS) entry which is preliminary data.</text>
</comment>
<keyword evidence="4" id="KW-0808">Transferase</keyword>
<proteinExistence type="inferred from homology"/>
<dbReference type="EMBL" id="CAJNOC010009145">
    <property type="protein sequence ID" value="CAF1125383.1"/>
    <property type="molecule type" value="Genomic_DNA"/>
</dbReference>
<evidence type="ECO:0000256" key="4">
    <source>
        <dbReference type="ARBA" id="ARBA00022679"/>
    </source>
</evidence>
<comment type="similarity">
    <text evidence="2">Belongs to the glycosyltransferase 31 family. Beta3-Gal-T subfamily.</text>
</comment>
<keyword evidence="5 10" id="KW-0812">Transmembrane</keyword>